<keyword evidence="3" id="KW-1185">Reference proteome</keyword>
<proteinExistence type="predicted"/>
<dbReference type="STRING" id="870242.cpu_08840"/>
<sequence length="158" mass="17935">METVLKLVREIIFLLLLFTFLELLLPLGQIKNFTRAVIGLLILLAIINPLFEVLNTNWELKVFLPQEEAVPVIRPGELYQRAKDEAEKGLEAQIKALLNLSSGKVEKVQVKFGDNRVEKVTVLIKGPFNAGEKERYREVLKAFFGIENIDFRVTGVGQ</sequence>
<keyword evidence="1" id="KW-0812">Transmembrane</keyword>
<comment type="caution">
    <text evidence="2">The sequence shown here is derived from an EMBL/GenBank/DDBJ whole genome shotgun (WGS) entry which is preliminary data.</text>
</comment>
<dbReference type="AlphaFoldDB" id="A0A1L8CU33"/>
<keyword evidence="1" id="KW-1133">Transmembrane helix</keyword>
<gene>
    <name evidence="2" type="ORF">cpu_08840</name>
</gene>
<dbReference type="Pfam" id="PF09581">
    <property type="entry name" value="Spore_III_AF"/>
    <property type="match status" value="1"/>
</dbReference>
<keyword evidence="1" id="KW-0472">Membrane</keyword>
<dbReference type="EMBL" id="BDJK01000011">
    <property type="protein sequence ID" value="GAV22374.1"/>
    <property type="molecule type" value="Genomic_DNA"/>
</dbReference>
<dbReference type="NCBIfam" id="TIGR02896">
    <property type="entry name" value="spore_III_AF"/>
    <property type="match status" value="1"/>
</dbReference>
<dbReference type="RefSeq" id="WP_075858855.1">
    <property type="nucleotide sequence ID" value="NZ_BDJK01000011.1"/>
</dbReference>
<dbReference type="Proteomes" id="UP000187485">
    <property type="component" value="Unassembled WGS sequence"/>
</dbReference>
<feature type="transmembrane region" description="Helical" evidence="1">
    <location>
        <begin position="33"/>
        <end position="51"/>
    </location>
</feature>
<evidence type="ECO:0000313" key="3">
    <source>
        <dbReference type="Proteomes" id="UP000187485"/>
    </source>
</evidence>
<feature type="transmembrane region" description="Helical" evidence="1">
    <location>
        <begin position="7"/>
        <end position="27"/>
    </location>
</feature>
<dbReference type="OrthoDB" id="1725779at2"/>
<dbReference type="InterPro" id="IPR014245">
    <property type="entry name" value="Spore_III_AF"/>
</dbReference>
<evidence type="ECO:0000313" key="2">
    <source>
        <dbReference type="EMBL" id="GAV22374.1"/>
    </source>
</evidence>
<name>A0A1L8CU33_9THEO</name>
<organism evidence="2 3">
    <name type="scientific">Carboxydothermus pertinax</name>
    <dbReference type="NCBI Taxonomy" id="870242"/>
    <lineage>
        <taxon>Bacteria</taxon>
        <taxon>Bacillati</taxon>
        <taxon>Bacillota</taxon>
        <taxon>Clostridia</taxon>
        <taxon>Thermoanaerobacterales</taxon>
        <taxon>Thermoanaerobacteraceae</taxon>
        <taxon>Carboxydothermus</taxon>
    </lineage>
</organism>
<protein>
    <submittedName>
        <fullName evidence="2">Stage III sporulation protein AF</fullName>
    </submittedName>
</protein>
<evidence type="ECO:0000256" key="1">
    <source>
        <dbReference type="SAM" id="Phobius"/>
    </source>
</evidence>
<reference evidence="3" key="1">
    <citation type="submission" date="2016-12" db="EMBL/GenBank/DDBJ databases">
        <title>Draft Genome Sequences od Carboxydothermus pertinax and islandicus, Hydrogenogenic Carboxydotrophic Bacteria.</title>
        <authorList>
            <person name="Fukuyama Y."/>
            <person name="Ohmae K."/>
            <person name="Yoneda Y."/>
            <person name="Yoshida T."/>
            <person name="Sako Y."/>
        </authorList>
    </citation>
    <scope>NUCLEOTIDE SEQUENCE [LARGE SCALE GENOMIC DNA]</scope>
    <source>
        <strain evidence="3">Ug1</strain>
    </source>
</reference>
<accession>A0A1L8CU33</accession>